<evidence type="ECO:0000313" key="5">
    <source>
        <dbReference type="Proteomes" id="UP001162156"/>
    </source>
</evidence>
<dbReference type="AlphaFoldDB" id="A0AAV8ZSX7"/>
<dbReference type="InterPro" id="IPR040154">
    <property type="entry name" value="Biotinidase/VNN"/>
</dbReference>
<keyword evidence="2" id="KW-0812">Transmembrane</keyword>
<keyword evidence="2" id="KW-1133">Transmembrane helix</keyword>
<keyword evidence="2" id="KW-0472">Membrane</keyword>
<dbReference type="Proteomes" id="UP001162156">
    <property type="component" value="Unassembled WGS sequence"/>
</dbReference>
<evidence type="ECO:0000259" key="3">
    <source>
        <dbReference type="Pfam" id="PF19018"/>
    </source>
</evidence>
<evidence type="ECO:0000256" key="1">
    <source>
        <dbReference type="ARBA" id="ARBA00022801"/>
    </source>
</evidence>
<reference evidence="4" key="1">
    <citation type="journal article" date="2023" name="Insect Mol. Biol.">
        <title>Genome sequencing provides insights into the evolution of gene families encoding plant cell wall-degrading enzymes in longhorned beetles.</title>
        <authorList>
            <person name="Shin N.R."/>
            <person name="Okamura Y."/>
            <person name="Kirsch R."/>
            <person name="Pauchet Y."/>
        </authorList>
    </citation>
    <scope>NUCLEOTIDE SEQUENCE</scope>
    <source>
        <strain evidence="4">RBIC_L_NR</strain>
    </source>
</reference>
<protein>
    <recommendedName>
        <fullName evidence="3">Vanin C-terminal domain-containing protein</fullName>
    </recommendedName>
</protein>
<dbReference type="Pfam" id="PF19018">
    <property type="entry name" value="Vanin_C"/>
    <property type="match status" value="1"/>
</dbReference>
<gene>
    <name evidence="4" type="ORF">NQ314_001803</name>
</gene>
<name>A0AAV8ZSX7_9CUCU</name>
<comment type="caution">
    <text evidence="4">The sequence shown here is derived from an EMBL/GenBank/DDBJ whole genome shotgun (WGS) entry which is preliminary data.</text>
</comment>
<feature type="domain" description="Vanin C-terminal" evidence="3">
    <location>
        <begin position="3"/>
        <end position="112"/>
    </location>
</feature>
<sequence>MRKLLVYNGPAKFADSIRNIKLCTLVSCETSDRRTCGSRNVTLTTKFSEVSIGGDFESDKDDFYQPLTLTTDLLPIFNTSFSSIRVNETISISFNKTRTVEKIIVFGIFGRGSASAFGSSFVFLVILSVLKFLF</sequence>
<evidence type="ECO:0000256" key="2">
    <source>
        <dbReference type="SAM" id="Phobius"/>
    </source>
</evidence>
<dbReference type="PANTHER" id="PTHR10609">
    <property type="entry name" value="BIOTINIDASE-RELATED"/>
    <property type="match status" value="1"/>
</dbReference>
<keyword evidence="1" id="KW-0378">Hydrolase</keyword>
<feature type="transmembrane region" description="Helical" evidence="2">
    <location>
        <begin position="103"/>
        <end position="130"/>
    </location>
</feature>
<dbReference type="EMBL" id="JANEYF010000549">
    <property type="protein sequence ID" value="KAJ8969350.1"/>
    <property type="molecule type" value="Genomic_DNA"/>
</dbReference>
<accession>A0AAV8ZSX7</accession>
<dbReference type="InterPro" id="IPR043957">
    <property type="entry name" value="Vanin_C"/>
</dbReference>
<dbReference type="GO" id="GO:0016787">
    <property type="term" value="F:hydrolase activity"/>
    <property type="evidence" value="ECO:0007669"/>
    <property type="project" value="UniProtKB-KW"/>
</dbReference>
<dbReference type="PANTHER" id="PTHR10609:SF14">
    <property type="entry name" value="BIOTINIDASE"/>
    <property type="match status" value="1"/>
</dbReference>
<keyword evidence="5" id="KW-1185">Reference proteome</keyword>
<proteinExistence type="predicted"/>
<evidence type="ECO:0000313" key="4">
    <source>
        <dbReference type="EMBL" id="KAJ8969350.1"/>
    </source>
</evidence>
<organism evidence="4 5">
    <name type="scientific">Rhamnusium bicolor</name>
    <dbReference type="NCBI Taxonomy" id="1586634"/>
    <lineage>
        <taxon>Eukaryota</taxon>
        <taxon>Metazoa</taxon>
        <taxon>Ecdysozoa</taxon>
        <taxon>Arthropoda</taxon>
        <taxon>Hexapoda</taxon>
        <taxon>Insecta</taxon>
        <taxon>Pterygota</taxon>
        <taxon>Neoptera</taxon>
        <taxon>Endopterygota</taxon>
        <taxon>Coleoptera</taxon>
        <taxon>Polyphaga</taxon>
        <taxon>Cucujiformia</taxon>
        <taxon>Chrysomeloidea</taxon>
        <taxon>Cerambycidae</taxon>
        <taxon>Lepturinae</taxon>
        <taxon>Rhagiini</taxon>
        <taxon>Rhamnusium</taxon>
    </lineage>
</organism>